<dbReference type="PANTHER" id="PTHR16305">
    <property type="entry name" value="TESTICULAR SOLUBLE ADENYLYL CYCLASE"/>
    <property type="match status" value="1"/>
</dbReference>
<dbReference type="PROSITE" id="PS50125">
    <property type="entry name" value="GUANYLATE_CYCLASE_2"/>
    <property type="match status" value="1"/>
</dbReference>
<dbReference type="GO" id="GO:0004016">
    <property type="term" value="F:adenylate cyclase activity"/>
    <property type="evidence" value="ECO:0007669"/>
    <property type="project" value="TreeGrafter"/>
</dbReference>
<evidence type="ECO:0000313" key="5">
    <source>
        <dbReference type="Proteomes" id="UP000194000"/>
    </source>
</evidence>
<keyword evidence="2" id="KW-0067">ATP-binding</keyword>
<dbReference type="InterPro" id="IPR041664">
    <property type="entry name" value="AAA_16"/>
</dbReference>
<dbReference type="GO" id="GO:0005737">
    <property type="term" value="C:cytoplasm"/>
    <property type="evidence" value="ECO:0007669"/>
    <property type="project" value="TreeGrafter"/>
</dbReference>
<reference evidence="4 5" key="1">
    <citation type="submission" date="2016-01" db="EMBL/GenBank/DDBJ databases">
        <title>The new phylogeny of the genus Mycobacterium.</title>
        <authorList>
            <person name="Tarcisio F."/>
            <person name="Conor M."/>
            <person name="Antonella G."/>
            <person name="Elisabetta G."/>
            <person name="Giulia F.S."/>
            <person name="Sara T."/>
            <person name="Anna F."/>
            <person name="Clotilde B."/>
            <person name="Roberto B."/>
            <person name="Veronica D.S."/>
            <person name="Fabio R."/>
            <person name="Monica P."/>
            <person name="Olivier J."/>
            <person name="Enrico T."/>
            <person name="Nicola S."/>
        </authorList>
    </citation>
    <scope>NUCLEOTIDE SEQUENCE [LARGE SCALE GENOMIC DNA]</scope>
    <source>
        <strain evidence="4 5">DSM 45731</strain>
    </source>
</reference>
<name>A0A1X1V5H5_9MYCO</name>
<gene>
    <name evidence="4" type="ORF">AWC06_06650</name>
</gene>
<dbReference type="Gene3D" id="3.40.50.300">
    <property type="entry name" value="P-loop containing nucleotide triphosphate hydrolases"/>
    <property type="match status" value="1"/>
</dbReference>
<organism evidence="4 5">
    <name type="scientific">Mycobacterium fragae</name>
    <dbReference type="NCBI Taxonomy" id="1260918"/>
    <lineage>
        <taxon>Bacteria</taxon>
        <taxon>Bacillati</taxon>
        <taxon>Actinomycetota</taxon>
        <taxon>Actinomycetes</taxon>
        <taxon>Mycobacteriales</taxon>
        <taxon>Mycobacteriaceae</taxon>
        <taxon>Mycobacterium</taxon>
    </lineage>
</organism>
<dbReference type="EMBL" id="LQOW01000004">
    <property type="protein sequence ID" value="ORV64292.1"/>
    <property type="molecule type" value="Genomic_DNA"/>
</dbReference>
<dbReference type="GO" id="GO:0009190">
    <property type="term" value="P:cyclic nucleotide biosynthetic process"/>
    <property type="evidence" value="ECO:0007669"/>
    <property type="project" value="InterPro"/>
</dbReference>
<sequence length="1051" mass="112817">MTTTGLVCGSCGAQSGPTAKFCGECGARLAQAARSAEYKQVTVLFADVVHSMDIAAAVGAERLREIMADLADRCAAVVRRYGGTVDKFTGDGIMAVFGAPVALEDHAIRACLAGLGIQAEAQQLAADVQNRDGVQLELRVGLNSGQVIAGEIGSGPFGYTTIGEQVGMAQRMESIAPPGGVMLSESTARLVEHAVVLSDPEMVGIKGAVDPVVARRLLAIADRHPRRRSEPTLVGRRWELNTITAILDEAIDGAGCVVNVIGPSGIGKSRLVREAAAIAVARGVEVMTTHCESHARDIPLHALARLLRAGTQTTDLGAGTARARIRDRFPDADPEDLVLLEDLLGIRDPRDALPEVAADARRRRLLTLINSASLDRDDPALYVIEDVQWIDEASESMLAEFLAVIPRTRSVSLITYRPEYRGVLTRVSGAQTIALRPLSDKHAAELAEELLGPDPSVVSLATTVAERAAGNPFFAEEMVRDLAERGVLHGELGTYQLRSQTADTSVPATLQATIGARIDRLESTAKRTLNAASVIGTVFDDDSLKALSDDVDVASLVEAELVDQVKFSPRAVYAFRHPMIRSVAYESQLKSDRAQLHGRLARAIEQTDKNASLIAQHYEAAGNLRAAFEWHMRAGAWSNNRDNTAAQTSWRRAQLAADQLPADEPDRLTMRIAPRTLLCATVVRSSGSRADSGFDELRELCTAAGDERSLAVGMAGRVLELFFNGHRREASELATEHARLLESIGDATLTIAVLGAAASVKHETAEISEVLRLAERVIDLAHGDPTMGGTLQSGSPLSIATALRGLARSYLGIGGWKDDFRQAVIMARPFEAVARTGAMFHADIVATINGVALPDEMTLRETAETLTLAEQSGEDVALGLARCNRGVALVHGNGTSRQLGVELLSETRDAALQRRYSITGIQTIDVVLAQERLMSGDLSGAIELSRLPLDELLDEGGLVWVPAATAVLVEALLQRGGAENVQEARHAIDRLAAAPFEPGLVLRDIFLLRLQALLARAQGDEDVYRNARDRYREMATRLGFEGHIKYAEAMP</sequence>
<dbReference type="OrthoDB" id="5476461at2"/>
<comment type="caution">
    <text evidence="4">The sequence shown here is derived from an EMBL/GenBank/DDBJ whole genome shotgun (WGS) entry which is preliminary data.</text>
</comment>
<dbReference type="STRING" id="1260918.AWC06_06650"/>
<protein>
    <submittedName>
        <fullName evidence="4">Cyclase</fullName>
    </submittedName>
</protein>
<dbReference type="GO" id="GO:0035556">
    <property type="term" value="P:intracellular signal transduction"/>
    <property type="evidence" value="ECO:0007669"/>
    <property type="project" value="InterPro"/>
</dbReference>
<accession>A0A1X1V5H5</accession>
<keyword evidence="1" id="KW-0547">Nucleotide-binding</keyword>
<dbReference type="SUPFAM" id="SSF52540">
    <property type="entry name" value="P-loop containing nucleoside triphosphate hydrolases"/>
    <property type="match status" value="1"/>
</dbReference>
<dbReference type="InterPro" id="IPR027417">
    <property type="entry name" value="P-loop_NTPase"/>
</dbReference>
<evidence type="ECO:0000256" key="2">
    <source>
        <dbReference type="ARBA" id="ARBA00022840"/>
    </source>
</evidence>
<dbReference type="Gene3D" id="3.30.70.1230">
    <property type="entry name" value="Nucleotide cyclase"/>
    <property type="match status" value="1"/>
</dbReference>
<feature type="domain" description="Guanylate cyclase" evidence="3">
    <location>
        <begin position="42"/>
        <end position="173"/>
    </location>
</feature>
<evidence type="ECO:0000259" key="3">
    <source>
        <dbReference type="PROSITE" id="PS50125"/>
    </source>
</evidence>
<dbReference type="GO" id="GO:0005524">
    <property type="term" value="F:ATP binding"/>
    <property type="evidence" value="ECO:0007669"/>
    <property type="project" value="UniProtKB-KW"/>
</dbReference>
<dbReference type="Pfam" id="PF00211">
    <property type="entry name" value="Guanylate_cyc"/>
    <property type="match status" value="1"/>
</dbReference>
<dbReference type="SMART" id="SM00044">
    <property type="entry name" value="CYCc"/>
    <property type="match status" value="1"/>
</dbReference>
<dbReference type="AlphaFoldDB" id="A0A1X1V5H5"/>
<dbReference type="SUPFAM" id="SSF55073">
    <property type="entry name" value="Nucleotide cyclase"/>
    <property type="match status" value="1"/>
</dbReference>
<dbReference type="Proteomes" id="UP000194000">
    <property type="component" value="Unassembled WGS sequence"/>
</dbReference>
<dbReference type="CDD" id="cd07302">
    <property type="entry name" value="CHD"/>
    <property type="match status" value="1"/>
</dbReference>
<evidence type="ECO:0000313" key="4">
    <source>
        <dbReference type="EMBL" id="ORV64292.1"/>
    </source>
</evidence>
<dbReference type="InterPro" id="IPR001054">
    <property type="entry name" value="A/G_cyclase"/>
</dbReference>
<proteinExistence type="predicted"/>
<keyword evidence="5" id="KW-1185">Reference proteome</keyword>
<dbReference type="Pfam" id="PF13191">
    <property type="entry name" value="AAA_16"/>
    <property type="match status" value="1"/>
</dbReference>
<dbReference type="InterPro" id="IPR029787">
    <property type="entry name" value="Nucleotide_cyclase"/>
</dbReference>
<dbReference type="PANTHER" id="PTHR16305:SF28">
    <property type="entry name" value="GUANYLATE CYCLASE DOMAIN-CONTAINING PROTEIN"/>
    <property type="match status" value="1"/>
</dbReference>
<evidence type="ECO:0000256" key="1">
    <source>
        <dbReference type="ARBA" id="ARBA00022741"/>
    </source>
</evidence>